<dbReference type="PROSITE" id="PS51186">
    <property type="entry name" value="GNAT"/>
    <property type="match status" value="1"/>
</dbReference>
<dbReference type="SUPFAM" id="SSF55729">
    <property type="entry name" value="Acyl-CoA N-acyltransferases (Nat)"/>
    <property type="match status" value="1"/>
</dbReference>
<sequence>MPIRLHPDGLIFRLAREQDLPDLVAMFAADAVGGHGDTTGPEAFESYRSAFHAICANPATRLYVAEFQEQVVGTFELIFAHSLPGRGALRAILEGVQVVPDLRSKGLGARMVAYAMEEARAAGAATLALTSNKRREAAHRFYEKLGFTPSHLGFKIEL</sequence>
<evidence type="ECO:0000259" key="3">
    <source>
        <dbReference type="PROSITE" id="PS51186"/>
    </source>
</evidence>
<reference evidence="4 5" key="1">
    <citation type="submission" date="2023-07" db="EMBL/GenBank/DDBJ databases">
        <title>Genomic Encyclopedia of Type Strains, Phase IV (KMG-IV): sequencing the most valuable type-strain genomes for metagenomic binning, comparative biology and taxonomic classification.</title>
        <authorList>
            <person name="Goeker M."/>
        </authorList>
    </citation>
    <scope>NUCLEOTIDE SEQUENCE [LARGE SCALE GENOMIC DNA]</scope>
    <source>
        <strain evidence="4 5">DSM 3770</strain>
    </source>
</reference>
<protein>
    <submittedName>
        <fullName evidence="4">GNAT superfamily N-acetyltransferase</fullName>
    </submittedName>
</protein>
<dbReference type="Proteomes" id="UP001241747">
    <property type="component" value="Unassembled WGS sequence"/>
</dbReference>
<dbReference type="CDD" id="cd04301">
    <property type="entry name" value="NAT_SF"/>
    <property type="match status" value="1"/>
</dbReference>
<keyword evidence="1" id="KW-0808">Transferase</keyword>
<dbReference type="InterPro" id="IPR000182">
    <property type="entry name" value="GNAT_dom"/>
</dbReference>
<evidence type="ECO:0000256" key="1">
    <source>
        <dbReference type="ARBA" id="ARBA00022679"/>
    </source>
</evidence>
<comment type="caution">
    <text evidence="4">The sequence shown here is derived from an EMBL/GenBank/DDBJ whole genome shotgun (WGS) entry which is preliminary data.</text>
</comment>
<keyword evidence="2" id="KW-0012">Acyltransferase</keyword>
<dbReference type="Pfam" id="PF00583">
    <property type="entry name" value="Acetyltransf_1"/>
    <property type="match status" value="1"/>
</dbReference>
<gene>
    <name evidence="4" type="ORF">QOZ94_003740</name>
</gene>
<proteinExistence type="predicted"/>
<organism evidence="4 5">
    <name type="scientific">Xanthobacter agilis</name>
    <dbReference type="NCBI Taxonomy" id="47492"/>
    <lineage>
        <taxon>Bacteria</taxon>
        <taxon>Pseudomonadati</taxon>
        <taxon>Pseudomonadota</taxon>
        <taxon>Alphaproteobacteria</taxon>
        <taxon>Hyphomicrobiales</taxon>
        <taxon>Xanthobacteraceae</taxon>
        <taxon>Xanthobacter</taxon>
    </lineage>
</organism>
<evidence type="ECO:0000313" key="5">
    <source>
        <dbReference type="Proteomes" id="UP001241747"/>
    </source>
</evidence>
<dbReference type="InterPro" id="IPR050832">
    <property type="entry name" value="Bact_Acetyltransf"/>
</dbReference>
<evidence type="ECO:0000313" key="4">
    <source>
        <dbReference type="EMBL" id="MDQ0506925.1"/>
    </source>
</evidence>
<evidence type="ECO:0000256" key="2">
    <source>
        <dbReference type="ARBA" id="ARBA00023315"/>
    </source>
</evidence>
<dbReference type="EMBL" id="JAUSVY010000011">
    <property type="protein sequence ID" value="MDQ0506925.1"/>
    <property type="molecule type" value="Genomic_DNA"/>
</dbReference>
<keyword evidence="5" id="KW-1185">Reference proteome</keyword>
<name>A0ABU0LIJ5_XANAG</name>
<feature type="domain" description="N-acetyltransferase" evidence="3">
    <location>
        <begin position="10"/>
        <end position="158"/>
    </location>
</feature>
<dbReference type="Gene3D" id="3.40.630.30">
    <property type="match status" value="1"/>
</dbReference>
<accession>A0ABU0LIJ5</accession>
<dbReference type="PANTHER" id="PTHR43877">
    <property type="entry name" value="AMINOALKYLPHOSPHONATE N-ACETYLTRANSFERASE-RELATED-RELATED"/>
    <property type="match status" value="1"/>
</dbReference>
<dbReference type="InterPro" id="IPR016181">
    <property type="entry name" value="Acyl_CoA_acyltransferase"/>
</dbReference>